<dbReference type="InterPro" id="IPR036286">
    <property type="entry name" value="LexA/Signal_pep-like_sf"/>
</dbReference>
<evidence type="ECO:0000313" key="5">
    <source>
        <dbReference type="EMBL" id="APE43620.1"/>
    </source>
</evidence>
<proteinExistence type="predicted"/>
<dbReference type="AlphaFoldDB" id="A0A1J0WH15"/>
<evidence type="ECO:0000256" key="1">
    <source>
        <dbReference type="ARBA" id="ARBA00023015"/>
    </source>
</evidence>
<organism evidence="5 6">
    <name type="scientific">Sulfitobacter alexandrii</name>
    <dbReference type="NCBI Taxonomy" id="1917485"/>
    <lineage>
        <taxon>Bacteria</taxon>
        <taxon>Pseudomonadati</taxon>
        <taxon>Pseudomonadota</taxon>
        <taxon>Alphaproteobacteria</taxon>
        <taxon>Rhodobacterales</taxon>
        <taxon>Roseobacteraceae</taxon>
        <taxon>Sulfitobacter</taxon>
    </lineage>
</organism>
<feature type="domain" description="Peptidase S24/S26A/S26B/S26C" evidence="4">
    <location>
        <begin position="1"/>
        <end position="76"/>
    </location>
</feature>
<dbReference type="GO" id="GO:0003677">
    <property type="term" value="F:DNA binding"/>
    <property type="evidence" value="ECO:0007669"/>
    <property type="project" value="UniProtKB-KW"/>
</dbReference>
<keyword evidence="6" id="KW-1185">Reference proteome</keyword>
<evidence type="ECO:0000259" key="4">
    <source>
        <dbReference type="Pfam" id="PF00717"/>
    </source>
</evidence>
<keyword evidence="2" id="KW-0238">DNA-binding</keyword>
<dbReference type="InterPro" id="IPR039418">
    <property type="entry name" value="LexA-like"/>
</dbReference>
<dbReference type="Gene3D" id="2.10.109.10">
    <property type="entry name" value="Umud Fragment, subunit A"/>
    <property type="match status" value="1"/>
</dbReference>
<dbReference type="PANTHER" id="PTHR40661:SF3">
    <property type="entry name" value="FELS-1 PROPHAGE TRANSCRIPTIONAL REGULATOR"/>
    <property type="match status" value="1"/>
</dbReference>
<dbReference type="PANTHER" id="PTHR40661">
    <property type="match status" value="1"/>
</dbReference>
<evidence type="ECO:0000313" key="6">
    <source>
        <dbReference type="Proteomes" id="UP000181897"/>
    </source>
</evidence>
<dbReference type="Pfam" id="PF00717">
    <property type="entry name" value="Peptidase_S24"/>
    <property type="match status" value="1"/>
</dbReference>
<reference evidence="5 6" key="1">
    <citation type="submission" date="2016-11" db="EMBL/GenBank/DDBJ databases">
        <title>Complete genome sequence of Sulfitobacter sp. AM1-D1, a toxic bacteria associated with marine dinoflagellate Alexandrium minutum in East China Sea.</title>
        <authorList>
            <person name="Yang Q."/>
            <person name="Zhang X."/>
            <person name="Tian X."/>
        </authorList>
    </citation>
    <scope>NUCLEOTIDE SEQUENCE [LARGE SCALE GENOMIC DNA]</scope>
    <source>
        <strain evidence="5 6">AM1-D1</strain>
    </source>
</reference>
<dbReference type="Proteomes" id="UP000181897">
    <property type="component" value="Chromosome"/>
</dbReference>
<evidence type="ECO:0000256" key="2">
    <source>
        <dbReference type="ARBA" id="ARBA00023125"/>
    </source>
</evidence>
<name>A0A1J0WH15_9RHOB</name>
<dbReference type="CDD" id="cd06529">
    <property type="entry name" value="S24_LexA-like"/>
    <property type="match status" value="1"/>
</dbReference>
<keyword evidence="1" id="KW-0805">Transcription regulation</keyword>
<gene>
    <name evidence="5" type="ORF">BOO69_09495</name>
</gene>
<sequence>MEPTLYDGDLVMIDRKVQSWRTNRLFAFVNADGDAQVKRVRVLDTAIVLQSDNRDVDPVVVSGRDADQLTIIGQVVWAGHDFER</sequence>
<dbReference type="SUPFAM" id="SSF51306">
    <property type="entry name" value="LexA/Signal peptidase"/>
    <property type="match status" value="1"/>
</dbReference>
<dbReference type="EMBL" id="CP018076">
    <property type="protein sequence ID" value="APE43620.1"/>
    <property type="molecule type" value="Genomic_DNA"/>
</dbReference>
<accession>A0A1J0WH15</accession>
<keyword evidence="3" id="KW-0804">Transcription</keyword>
<dbReference type="InterPro" id="IPR015927">
    <property type="entry name" value="Peptidase_S24_S26A/B/C"/>
</dbReference>
<protein>
    <recommendedName>
        <fullName evidence="4">Peptidase S24/S26A/S26B/S26C domain-containing protein</fullName>
    </recommendedName>
</protein>
<evidence type="ECO:0000256" key="3">
    <source>
        <dbReference type="ARBA" id="ARBA00023163"/>
    </source>
</evidence>
<dbReference type="KEGG" id="suam:BOO69_09495"/>